<evidence type="ECO:0000259" key="6">
    <source>
        <dbReference type="PROSITE" id="PS50948"/>
    </source>
</evidence>
<name>A0A5D0RJZ8_9RHOB</name>
<evidence type="ECO:0000256" key="2">
    <source>
        <dbReference type="ARBA" id="ARBA00022729"/>
    </source>
</evidence>
<dbReference type="Pfam" id="PF11974">
    <property type="entry name" value="bMG3"/>
    <property type="match status" value="1"/>
</dbReference>
<dbReference type="PANTHER" id="PTHR40094">
    <property type="entry name" value="ALPHA-2-MACROGLOBULIN HOMOLOG"/>
    <property type="match status" value="1"/>
</dbReference>
<dbReference type="InterPro" id="IPR008930">
    <property type="entry name" value="Terpenoid_cyclase/PrenylTrfase"/>
</dbReference>
<dbReference type="CDD" id="cd02891">
    <property type="entry name" value="A2M_like"/>
    <property type="match status" value="1"/>
</dbReference>
<dbReference type="Pfam" id="PF14295">
    <property type="entry name" value="PAN_4"/>
    <property type="match status" value="1"/>
</dbReference>
<dbReference type="PANTHER" id="PTHR40094:SF1">
    <property type="entry name" value="UBIQUITIN DOMAIN-CONTAINING PROTEIN"/>
    <property type="match status" value="1"/>
</dbReference>
<evidence type="ECO:0000313" key="7">
    <source>
        <dbReference type="EMBL" id="TYB81957.1"/>
    </source>
</evidence>
<dbReference type="SMART" id="SM01419">
    <property type="entry name" value="Thiol-ester_cl"/>
    <property type="match status" value="1"/>
</dbReference>
<proteinExistence type="inferred from homology"/>
<dbReference type="Gene3D" id="3.50.4.10">
    <property type="entry name" value="Hepatocyte Growth Factor"/>
    <property type="match status" value="1"/>
</dbReference>
<dbReference type="GO" id="GO:0004866">
    <property type="term" value="F:endopeptidase inhibitor activity"/>
    <property type="evidence" value="ECO:0007669"/>
    <property type="project" value="InterPro"/>
</dbReference>
<dbReference type="Pfam" id="PF07678">
    <property type="entry name" value="TED_complement"/>
    <property type="match status" value="1"/>
</dbReference>
<reference evidence="7 8" key="1">
    <citation type="submission" date="2019-08" db="EMBL/GenBank/DDBJ databases">
        <title>Identification of a novel species of the genus Boseongicola.</title>
        <authorList>
            <person name="Zhang X.-Q."/>
        </authorList>
    </citation>
    <scope>NUCLEOTIDE SEQUENCE [LARGE SCALE GENOMIC DNA]</scope>
    <source>
        <strain evidence="7 8">HY14</strain>
    </source>
</reference>
<dbReference type="InterPro" id="IPR021868">
    <property type="entry name" value="Alpha_2_Macroglob_MG3"/>
</dbReference>
<dbReference type="PIRSF" id="PIRSF038980">
    <property type="entry name" value="A2M_bac"/>
    <property type="match status" value="1"/>
</dbReference>
<dbReference type="InterPro" id="IPR000177">
    <property type="entry name" value="Apple"/>
</dbReference>
<dbReference type="PROSITE" id="PS50948">
    <property type="entry name" value="PAN"/>
    <property type="match status" value="1"/>
</dbReference>
<evidence type="ECO:0000256" key="5">
    <source>
        <dbReference type="SAM" id="SignalP"/>
    </source>
</evidence>
<feature type="signal peptide" evidence="5">
    <location>
        <begin position="1"/>
        <end position="20"/>
    </location>
</feature>
<comment type="caution">
    <text evidence="7">The sequence shown here is derived from an EMBL/GenBank/DDBJ whole genome shotgun (WGS) entry which is preliminary data.</text>
</comment>
<protein>
    <submittedName>
        <fullName evidence="7">Alpha-2-macroglobulin family protein</fullName>
    </submittedName>
</protein>
<dbReference type="EMBL" id="VSIY01000004">
    <property type="protein sequence ID" value="TYB81957.1"/>
    <property type="molecule type" value="Genomic_DNA"/>
</dbReference>
<dbReference type="Pfam" id="PF17973">
    <property type="entry name" value="bMG10"/>
    <property type="match status" value="1"/>
</dbReference>
<keyword evidence="4" id="KW-1015">Disulfide bond</keyword>
<gene>
    <name evidence="7" type="ORF">FVF75_04255</name>
</gene>
<dbReference type="InterPro" id="IPR041203">
    <property type="entry name" value="Bact_A2M_MG5"/>
</dbReference>
<dbReference type="Pfam" id="PF00207">
    <property type="entry name" value="A2M"/>
    <property type="match status" value="1"/>
</dbReference>
<keyword evidence="8" id="KW-1185">Reference proteome</keyword>
<comment type="similarity">
    <text evidence="1">Belongs to the protease inhibitor I39 (alpha-2-macroglobulin) family. Bacterial alpha-2-macroglobulin subfamily.</text>
</comment>
<dbReference type="InterPro" id="IPR026284">
    <property type="entry name" value="A2MG_proteobact"/>
</dbReference>
<dbReference type="Pfam" id="PF21142">
    <property type="entry name" value="A2M_bMG2"/>
    <property type="match status" value="1"/>
</dbReference>
<dbReference type="InterPro" id="IPR041246">
    <property type="entry name" value="Bact_MG10"/>
</dbReference>
<dbReference type="InterPro" id="IPR047565">
    <property type="entry name" value="Alpha-macroglob_thiol-ester_cl"/>
</dbReference>
<dbReference type="InterPro" id="IPR011625">
    <property type="entry name" value="A2M_N_BRD"/>
</dbReference>
<feature type="chain" id="PRO_5023102738" evidence="5">
    <location>
        <begin position="21"/>
        <end position="1811"/>
    </location>
</feature>
<dbReference type="Gene3D" id="1.50.10.20">
    <property type="match status" value="1"/>
</dbReference>
<dbReference type="InterPro" id="IPR051802">
    <property type="entry name" value="YfhM-like"/>
</dbReference>
<dbReference type="Proteomes" id="UP000322080">
    <property type="component" value="Unassembled WGS sequence"/>
</dbReference>
<evidence type="ECO:0000256" key="4">
    <source>
        <dbReference type="ARBA" id="ARBA00023157"/>
    </source>
</evidence>
<organism evidence="7 8">
    <name type="scientific">Maritimibacter fusiformis</name>
    <dbReference type="NCBI Taxonomy" id="2603819"/>
    <lineage>
        <taxon>Bacteria</taxon>
        <taxon>Pseudomonadati</taxon>
        <taxon>Pseudomonadota</taxon>
        <taxon>Alphaproteobacteria</taxon>
        <taxon>Rhodobacterales</taxon>
        <taxon>Roseobacteraceae</taxon>
        <taxon>Maritimibacter</taxon>
    </lineage>
</organism>
<dbReference type="Pfam" id="PF17972">
    <property type="entry name" value="bMG5"/>
    <property type="match status" value="1"/>
</dbReference>
<dbReference type="InterPro" id="IPR001599">
    <property type="entry name" value="Macroglobln_a2"/>
</dbReference>
<dbReference type="SMART" id="SM01359">
    <property type="entry name" value="A2M_N_2"/>
    <property type="match status" value="1"/>
</dbReference>
<accession>A0A5D0RJZ8</accession>
<dbReference type="SUPFAM" id="SSF48239">
    <property type="entry name" value="Terpenoid cyclases/Protein prenyltransferases"/>
    <property type="match status" value="1"/>
</dbReference>
<keyword evidence="3" id="KW-0677">Repeat</keyword>
<dbReference type="InterPro" id="IPR011626">
    <property type="entry name" value="Alpha-macroglobulin_TED"/>
</dbReference>
<dbReference type="Gene3D" id="2.60.40.1930">
    <property type="match status" value="1"/>
</dbReference>
<dbReference type="RefSeq" id="WP_148376558.1">
    <property type="nucleotide sequence ID" value="NZ_VSIY01000004.1"/>
</dbReference>
<evidence type="ECO:0000256" key="3">
    <source>
        <dbReference type="ARBA" id="ARBA00022737"/>
    </source>
</evidence>
<dbReference type="Pfam" id="PF17962">
    <property type="entry name" value="bMG6"/>
    <property type="match status" value="1"/>
</dbReference>
<dbReference type="InterPro" id="IPR003609">
    <property type="entry name" value="Pan_app"/>
</dbReference>
<dbReference type="Pfam" id="PF07703">
    <property type="entry name" value="A2M_BRD"/>
    <property type="match status" value="1"/>
</dbReference>
<dbReference type="CDD" id="cd01100">
    <property type="entry name" value="APPLE_Factor_XI_like"/>
    <property type="match status" value="1"/>
</dbReference>
<dbReference type="InterPro" id="IPR002890">
    <property type="entry name" value="MG2"/>
</dbReference>
<dbReference type="InterPro" id="IPR041462">
    <property type="entry name" value="Bact_A2M_MG6"/>
</dbReference>
<dbReference type="GO" id="GO:0006508">
    <property type="term" value="P:proteolysis"/>
    <property type="evidence" value="ECO:0007669"/>
    <property type="project" value="InterPro"/>
</dbReference>
<feature type="domain" description="Apple" evidence="6">
    <location>
        <begin position="24"/>
        <end position="95"/>
    </location>
</feature>
<sequence>MRTFFVFIAFCLGFTSMALAENPVSDKRVILFRDMDFPGGDLQSIFDTTLQACENACFANDDCGAYTYNTRSNACFLKQRRGAQEPYAGAFSAEVVPVPSSVLAGAQARAEDLDFLYASDLSAATRAARRLPHDFVSGGFDPVDLVNYARQAEAEANIVSAMRYMAAATVITDAAGDWIEYARLSNAAAQNSENSSDKNKLFRQALDAAINGYLRSSIAPQQANALIEMATALEAIGRGRDTIPALRLAQAADPRNDTDAALDRAIGMFGFRVTDSTVDSDAASPRICATFSEALAPTGVDYAPFVQSDITGLAVEASGQQLCVEGLTHGERYALTLRAGLPSESGEMLVKPVQLNLYVRDRTASVHFPGRAYVLPATPDAGLPIVGVNVTEIDLTLARLSDRNLVQTFHENYFGRSLDSYEADYFTEALAEPIWTGTAEIATELNVDVTTRLPIGEAIGDQPPGIYVLQASVPGVDQWDSPPATQWFVISDIGVTTMLGADGLHVFARALGSAEPMAGARVELVSSTNAVLGEVQTDPNGYAHFIAGQTAGRGAAAPALVVVRTGDDIAFLSLTEPEFDLSDRGVEGRPAAPPIDLFVTTDRGAYRAGEVVNATALARDGTAEAIEGLPVTAVMFRPDGVEYSRHLSSGVGAGGHVFNLPVAGNAPRGTWRLDLHADPDAPALASTTFLVEDFLPERIDFTLALPEDRPLTLADRPNLTLDARYLFGAPGADLEIEGEIRLSQATEVDGWAGYRFGRHDARMQTQWGGIADSRTDDEGRAVLPISFPSADVAGVPLTANIAIRVKEGSGRPVERTLARDIMPDGPMIGIRPGFDGALSEGSEATFRLIALGTDLNPTAMNVTWELNRIVTDYQWYRSSGSWYWEPTTSRTRIASGEATLGGTPVEVAAPVDWGQYELVVSRADGAYLASSVDFYAGWYGGADAATTPDMLEVSLDAEAYAPGDTATLRFVPRSAGKTLITVVSNRLIDMVAVDATEGENTVTLPVTDAWGAGAYVTATLIRPLDDATGRAPTRALGLTHASVDPGDHQLTASLTAPAEAQPRGPLEITVNVDGVVDGDTAWVTVAAVDVGILNLTSFASPDPSSHYFGQRRLGMGIRDLYGRLIDGRTGEMGAIRSGGDAMAQMRMDAPPPTEELMAQFSGPVEVIDGKARVTFALPEFNGTVRLMAVAWSNTGVGQAEADVLVRDPVVVTASLPRFLAPGDEARMLLEITHAKGPAGEMELSAISDGVVIAGGSLLRKVALEQLGTARLSVPIRVNAEGIFTIDLALVTPDGTRLTKTLNLPVESLDPEVARTSRMSLAPGNSLTLGRDIFDGLRPGSARATLTAGPLARIDAAGLLDQLDRYPYGCTEQQTSRALPLLYMGGIAEAMGLSDRADLPDRIQKAVTAVLANQSSGGSFGLWRPDSGDLWLDAYVSDFLGRARTQGYDVPDTAFRAAMDNLRNRVNYYPEFDEGGGDLAYALYVLAREGAAAMGDLRYYADIKAGAFTTPLALAQLGAALASYGDSSRADAMFARASSQLQGTSDEGQVWRDDYGTNLRDAAAVLTLAVEAGSDALDREALLARVARGDKWLSTQEATWSLLAANALLTDSTAQGLTLDGSAMTGPLVEVMSPAQLAVPRVIANDGTRATDLTVTTFGVPLVPEPAGGNGFGIERRYFTMEGEPADIAEVEQGTRLVTLITVTPWGRSDGRLIVSDPLPAGFEIDNPNLIRGGDIAALEWLQLTNDTETTEFRQDRFIAAVNWSSDKAFRLAYIVRAVTPGTFHHPAPLVEDMYRPTYRATGEAGSVIVRE</sequence>
<dbReference type="InterPro" id="IPR049120">
    <property type="entry name" value="A2M_bMG2"/>
</dbReference>
<evidence type="ECO:0000256" key="1">
    <source>
        <dbReference type="ARBA" id="ARBA00010556"/>
    </source>
</evidence>
<dbReference type="SMART" id="SM01360">
    <property type="entry name" value="A2M"/>
    <property type="match status" value="1"/>
</dbReference>
<dbReference type="GO" id="GO:0005615">
    <property type="term" value="C:extracellular space"/>
    <property type="evidence" value="ECO:0007669"/>
    <property type="project" value="InterPro"/>
</dbReference>
<keyword evidence="2 5" id="KW-0732">Signal</keyword>
<dbReference type="Pfam" id="PF01835">
    <property type="entry name" value="MG2"/>
    <property type="match status" value="1"/>
</dbReference>
<evidence type="ECO:0000313" key="8">
    <source>
        <dbReference type="Proteomes" id="UP000322080"/>
    </source>
</evidence>